<dbReference type="AlphaFoldDB" id="A0AAV2ZXU6"/>
<dbReference type="SUPFAM" id="SSF143113">
    <property type="entry name" value="NAP-like"/>
    <property type="match status" value="1"/>
</dbReference>
<dbReference type="InterPro" id="IPR002164">
    <property type="entry name" value="NAP_family"/>
</dbReference>
<evidence type="ECO:0000256" key="3">
    <source>
        <dbReference type="SAM" id="MobiDB-lite"/>
    </source>
</evidence>
<feature type="compositionally biased region" description="Basic and acidic residues" evidence="3">
    <location>
        <begin position="420"/>
        <end position="432"/>
    </location>
</feature>
<organism evidence="4 5">
    <name type="scientific">Pyxicephalus adspersus</name>
    <name type="common">African bullfrog</name>
    <dbReference type="NCBI Taxonomy" id="30357"/>
    <lineage>
        <taxon>Eukaryota</taxon>
        <taxon>Metazoa</taxon>
        <taxon>Chordata</taxon>
        <taxon>Craniata</taxon>
        <taxon>Vertebrata</taxon>
        <taxon>Euteleostomi</taxon>
        <taxon>Amphibia</taxon>
        <taxon>Batrachia</taxon>
        <taxon>Anura</taxon>
        <taxon>Neobatrachia</taxon>
        <taxon>Ranoidea</taxon>
        <taxon>Pyxicephalidae</taxon>
        <taxon>Pyxicephalinae</taxon>
        <taxon>Pyxicephalus</taxon>
    </lineage>
</organism>
<reference evidence="4" key="1">
    <citation type="thesis" date="2020" institute="ProQuest LLC" country="789 East Eisenhower Parkway, Ann Arbor, MI, USA">
        <title>Comparative Genomics and Chromosome Evolution.</title>
        <authorList>
            <person name="Mudd A.B."/>
        </authorList>
    </citation>
    <scope>NUCLEOTIDE SEQUENCE</scope>
    <source>
        <strain evidence="4">1538</strain>
        <tissue evidence="4">Blood</tissue>
    </source>
</reference>
<comment type="similarity">
    <text evidence="1 2">Belongs to the nucleosome assembly protein (NAP) family.</text>
</comment>
<dbReference type="Gene3D" id="3.30.1120.90">
    <property type="entry name" value="Nucleosome assembly protein"/>
    <property type="match status" value="1"/>
</dbReference>
<feature type="compositionally biased region" description="Acidic residues" evidence="3">
    <location>
        <begin position="400"/>
        <end position="419"/>
    </location>
</feature>
<accession>A0AAV2ZXU6</accession>
<feature type="region of interest" description="Disordered" evidence="3">
    <location>
        <begin position="1"/>
        <end position="170"/>
    </location>
</feature>
<protein>
    <recommendedName>
        <fullName evidence="6">Testis-specific Y-encoded-like protein 2</fullName>
    </recommendedName>
</protein>
<dbReference type="Proteomes" id="UP001181693">
    <property type="component" value="Unassembled WGS sequence"/>
</dbReference>
<gene>
    <name evidence="4" type="ORF">GDO54_018263</name>
</gene>
<dbReference type="Gene3D" id="1.20.5.1500">
    <property type="match status" value="1"/>
</dbReference>
<sequence length="489" mass="54119">MSCQDKKDVCSPPPAKQPRVMETEENGRKDGAADPPASQEAQAAQALCEMTTWRDPGEQPPEDAENLGSATPHVSERAAEEPNGRLPVCTPERGDTGESARGMPHFPEGGETAKKNPSPRKPGAEGDKGFIDPHKRNGQQNLDGTGLEKPPASSPLSSDSDGGERNSCSEGDECCIVSVGTQPSNTDRSLQALESVQQELRSVNERADRALLQLKTRYGQLRKPHIQKRNTIIRTIPGFWVTAFLNHPQLSAMINDRDEDTLSYMNNLQVEDITHLKSSCKIKFYFNSNPYFKNDVIIKEFQYGPSGRLTSHSTPIRWWRGQNPETYHGKSGNTTPSFFSWFNDHSFPAADRIATIIKEDLWPNPLQYYLMGEGDSDDHAAEDSDQDNTDDCVVIVDDDEEDDDEEGEDDEGDDEDENEVHEISDNAERQAEGTDNDEEEDEEVEDESVSEDLLESTLEEETENIVVDADDSAEESSSSSSSEGGEDSV</sequence>
<dbReference type="GO" id="GO:0005634">
    <property type="term" value="C:nucleus"/>
    <property type="evidence" value="ECO:0007669"/>
    <property type="project" value="InterPro"/>
</dbReference>
<dbReference type="Pfam" id="PF00956">
    <property type="entry name" value="NAP"/>
    <property type="match status" value="1"/>
</dbReference>
<comment type="caution">
    <text evidence="4">The sequence shown here is derived from an EMBL/GenBank/DDBJ whole genome shotgun (WGS) entry which is preliminary data.</text>
</comment>
<evidence type="ECO:0008006" key="6">
    <source>
        <dbReference type="Google" id="ProtNLM"/>
    </source>
</evidence>
<feature type="compositionally biased region" description="Low complexity" evidence="3">
    <location>
        <begin position="150"/>
        <end position="160"/>
    </location>
</feature>
<dbReference type="GO" id="GO:0006334">
    <property type="term" value="P:nucleosome assembly"/>
    <property type="evidence" value="ECO:0007669"/>
    <property type="project" value="InterPro"/>
</dbReference>
<evidence type="ECO:0000313" key="4">
    <source>
        <dbReference type="EMBL" id="DBA21656.1"/>
    </source>
</evidence>
<feature type="compositionally biased region" description="Acidic residues" evidence="3">
    <location>
        <begin position="434"/>
        <end position="474"/>
    </location>
</feature>
<evidence type="ECO:0000256" key="2">
    <source>
        <dbReference type="RuleBase" id="RU003876"/>
    </source>
</evidence>
<feature type="region of interest" description="Disordered" evidence="3">
    <location>
        <begin position="400"/>
        <end position="489"/>
    </location>
</feature>
<feature type="compositionally biased region" description="Basic and acidic residues" evidence="3">
    <location>
        <begin position="19"/>
        <end position="32"/>
    </location>
</feature>
<dbReference type="InterPro" id="IPR037231">
    <property type="entry name" value="NAP-like_sf"/>
</dbReference>
<evidence type="ECO:0000256" key="1">
    <source>
        <dbReference type="ARBA" id="ARBA00009947"/>
    </source>
</evidence>
<dbReference type="FunFam" id="3.30.1120.90:FF:000002">
    <property type="entry name" value="Testis-specific Y-encoded-like protein 2"/>
    <property type="match status" value="1"/>
</dbReference>
<evidence type="ECO:0000313" key="5">
    <source>
        <dbReference type="Proteomes" id="UP001181693"/>
    </source>
</evidence>
<name>A0AAV2ZXU6_PYXAD</name>
<feature type="compositionally biased region" description="Basic and acidic residues" evidence="3">
    <location>
        <begin position="122"/>
        <end position="135"/>
    </location>
</feature>
<proteinExistence type="inferred from homology"/>
<feature type="compositionally biased region" description="Basic and acidic residues" evidence="3">
    <location>
        <begin position="74"/>
        <end position="83"/>
    </location>
</feature>
<dbReference type="EMBL" id="DYDO01000007">
    <property type="protein sequence ID" value="DBA21656.1"/>
    <property type="molecule type" value="Genomic_DNA"/>
</dbReference>
<dbReference type="PANTHER" id="PTHR11875">
    <property type="entry name" value="TESTIS-SPECIFIC Y-ENCODED PROTEIN"/>
    <property type="match status" value="1"/>
</dbReference>
<keyword evidence="5" id="KW-1185">Reference proteome</keyword>
<feature type="compositionally biased region" description="Low complexity" evidence="3">
    <location>
        <begin position="33"/>
        <end position="46"/>
    </location>
</feature>